<dbReference type="EMBL" id="UOFR01000063">
    <property type="protein sequence ID" value="VAW98733.1"/>
    <property type="molecule type" value="Genomic_DNA"/>
</dbReference>
<protein>
    <submittedName>
        <fullName evidence="1">Uncharacterized protein</fullName>
    </submittedName>
</protein>
<organism evidence="1">
    <name type="scientific">hydrothermal vent metagenome</name>
    <dbReference type="NCBI Taxonomy" id="652676"/>
    <lineage>
        <taxon>unclassified sequences</taxon>
        <taxon>metagenomes</taxon>
        <taxon>ecological metagenomes</taxon>
    </lineage>
</organism>
<evidence type="ECO:0000313" key="1">
    <source>
        <dbReference type="EMBL" id="VAW98733.1"/>
    </source>
</evidence>
<proteinExistence type="predicted"/>
<dbReference type="AlphaFoldDB" id="A0A3B1AFT3"/>
<sequence>MSIYDVSKLIAETRRLAADYRRATGTSLAVSSEIAKHDACELLQLKPAGAEDEGGYDATGEYPDWRDLKIQIKGRAIFDESKSGQRIGQLKLDKNWDAVVLVLMNEEFETQEIFMAKREEVEHELDELDGKRQNRGAMTIARFKHMARLVWTPQDGIVRN</sequence>
<name>A0A3B1AFT3_9ZZZZ</name>
<reference evidence="1" key="1">
    <citation type="submission" date="2018-06" db="EMBL/GenBank/DDBJ databases">
        <authorList>
            <person name="Zhirakovskaya E."/>
        </authorList>
    </citation>
    <scope>NUCLEOTIDE SEQUENCE</scope>
</reference>
<gene>
    <name evidence="1" type="ORF">MNBD_GAMMA21-398</name>
</gene>
<accession>A0A3B1AFT3</accession>